<dbReference type="PANTHER" id="PTHR37827:SF1">
    <property type="entry name" value="HNH DOMAIN-CONTAINING PROTEIN"/>
    <property type="match status" value="1"/>
</dbReference>
<dbReference type="EMBL" id="CAJRGZ010000015">
    <property type="protein sequence ID" value="CAG5148671.1"/>
    <property type="molecule type" value="Genomic_DNA"/>
</dbReference>
<dbReference type="GeneID" id="67013655"/>
<evidence type="ECO:0000313" key="2">
    <source>
        <dbReference type="EMBL" id="CAG5148671.1"/>
    </source>
</evidence>
<feature type="compositionally biased region" description="Basic residues" evidence="1">
    <location>
        <begin position="36"/>
        <end position="48"/>
    </location>
</feature>
<dbReference type="PANTHER" id="PTHR37827">
    <property type="entry name" value="TUDOR DOMAIN-CONTAINING PROTEIN"/>
    <property type="match status" value="1"/>
</dbReference>
<dbReference type="AlphaFoldDB" id="A0A8J2HV60"/>
<dbReference type="RefSeq" id="XP_043165769.1">
    <property type="nucleotide sequence ID" value="XM_043309834.1"/>
</dbReference>
<evidence type="ECO:0000313" key="3">
    <source>
        <dbReference type="Proteomes" id="UP000676310"/>
    </source>
</evidence>
<evidence type="ECO:0000256" key="1">
    <source>
        <dbReference type="SAM" id="MobiDB-lite"/>
    </source>
</evidence>
<name>A0A8J2HV60_9PLEO</name>
<feature type="region of interest" description="Disordered" evidence="1">
    <location>
        <begin position="30"/>
        <end position="75"/>
    </location>
</feature>
<comment type="caution">
    <text evidence="2">The sequence shown here is derived from an EMBL/GenBank/DDBJ whole genome shotgun (WGS) entry which is preliminary data.</text>
</comment>
<protein>
    <submittedName>
        <fullName evidence="2">Uncharacterized protein</fullName>
    </submittedName>
</protein>
<accession>A0A8J2HV60</accession>
<organism evidence="2 3">
    <name type="scientific">Alternaria atra</name>
    <dbReference type="NCBI Taxonomy" id="119953"/>
    <lineage>
        <taxon>Eukaryota</taxon>
        <taxon>Fungi</taxon>
        <taxon>Dikarya</taxon>
        <taxon>Ascomycota</taxon>
        <taxon>Pezizomycotina</taxon>
        <taxon>Dothideomycetes</taxon>
        <taxon>Pleosporomycetidae</taxon>
        <taxon>Pleosporales</taxon>
        <taxon>Pleosporineae</taxon>
        <taxon>Pleosporaceae</taxon>
        <taxon>Alternaria</taxon>
        <taxon>Alternaria sect. Ulocladioides</taxon>
    </lineage>
</organism>
<gene>
    <name evidence="2" type="ORF">ALTATR162_LOCUS2232</name>
</gene>
<dbReference type="OrthoDB" id="4850648at2759"/>
<reference evidence="2" key="1">
    <citation type="submission" date="2021-05" db="EMBL/GenBank/DDBJ databases">
        <authorList>
            <person name="Stam R."/>
        </authorList>
    </citation>
    <scope>NUCLEOTIDE SEQUENCE</scope>
    <source>
        <strain evidence="2">CS162</strain>
    </source>
</reference>
<proteinExistence type="predicted"/>
<keyword evidence="3" id="KW-1185">Reference proteome</keyword>
<dbReference type="Proteomes" id="UP000676310">
    <property type="component" value="Unassembled WGS sequence"/>
</dbReference>
<sequence>MAEPIPAEEQFNYETFRDCLSEPVLKALAAPVEKPKPKKKRHAKKGSRSGRSEVVKQESTQTDVNKSEEAGGTDAEDLGEFIEYLSTLIFPYLPPELRTLTHSIFKDSPTLQDVYTTPLSASTYTNLLQCIPPTAIDSLESYGLLPPTSDTIDQHNLLTPLFTTYISAVTAPPPIWSSTRTTACELCGRDWVPLTYHHLIPKAAHARVRKRGWHTEDKLNSVAWLCRACHSFVHRLAGNEELAKSFYTVELIQMGGVEEDVEKRESVEGWVKWVGGVRWRSR</sequence>